<organism evidence="2 3">
    <name type="scientific">Lasius niger</name>
    <name type="common">Black garden ant</name>
    <dbReference type="NCBI Taxonomy" id="67767"/>
    <lineage>
        <taxon>Eukaryota</taxon>
        <taxon>Metazoa</taxon>
        <taxon>Ecdysozoa</taxon>
        <taxon>Arthropoda</taxon>
        <taxon>Hexapoda</taxon>
        <taxon>Insecta</taxon>
        <taxon>Pterygota</taxon>
        <taxon>Neoptera</taxon>
        <taxon>Endopterygota</taxon>
        <taxon>Hymenoptera</taxon>
        <taxon>Apocrita</taxon>
        <taxon>Aculeata</taxon>
        <taxon>Formicoidea</taxon>
        <taxon>Formicidae</taxon>
        <taxon>Formicinae</taxon>
        <taxon>Lasius</taxon>
        <taxon>Lasius</taxon>
    </lineage>
</organism>
<dbReference type="EMBL" id="LBMM01011429">
    <property type="protein sequence ID" value="KMQ86847.1"/>
    <property type="molecule type" value="Genomic_DNA"/>
</dbReference>
<keyword evidence="2" id="KW-0418">Kinase</keyword>
<gene>
    <name evidence="2" type="ORF">RF55_14065</name>
</gene>
<feature type="region of interest" description="Disordered" evidence="1">
    <location>
        <begin position="1"/>
        <end position="28"/>
    </location>
</feature>
<proteinExistence type="predicted"/>
<sequence>MFNGIVRNSGRGGQGGQEENSAAENEALDRMSKRLEDWVPGDYVKFRREMVEPGRINVYLKSVNITIDDFYKGFLPQQQPQQQRGRGGADVTTLATTSIDRNVHFPLPKISY</sequence>
<evidence type="ECO:0000313" key="3">
    <source>
        <dbReference type="Proteomes" id="UP000036403"/>
    </source>
</evidence>
<evidence type="ECO:0000256" key="1">
    <source>
        <dbReference type="SAM" id="MobiDB-lite"/>
    </source>
</evidence>
<dbReference type="GO" id="GO:0016301">
    <property type="term" value="F:kinase activity"/>
    <property type="evidence" value="ECO:0007669"/>
    <property type="project" value="UniProtKB-KW"/>
</dbReference>
<keyword evidence="2" id="KW-0808">Transferase</keyword>
<evidence type="ECO:0000313" key="2">
    <source>
        <dbReference type="EMBL" id="KMQ86847.1"/>
    </source>
</evidence>
<dbReference type="AlphaFoldDB" id="A0A0J7K939"/>
<accession>A0A0J7K939</accession>
<comment type="caution">
    <text evidence="2">The sequence shown here is derived from an EMBL/GenBank/DDBJ whole genome shotgun (WGS) entry which is preliminary data.</text>
</comment>
<dbReference type="Proteomes" id="UP000036403">
    <property type="component" value="Unassembled WGS sequence"/>
</dbReference>
<dbReference type="PaxDb" id="67767-A0A0J7K939"/>
<keyword evidence="3" id="KW-1185">Reference proteome</keyword>
<protein>
    <submittedName>
        <fullName evidence="2">Aspartate kinase</fullName>
    </submittedName>
</protein>
<reference evidence="2 3" key="1">
    <citation type="submission" date="2015-04" db="EMBL/GenBank/DDBJ databases">
        <title>Lasius niger genome sequencing.</title>
        <authorList>
            <person name="Konorov E.A."/>
            <person name="Nikitin M.A."/>
            <person name="Kirill M.V."/>
            <person name="Chang P."/>
        </authorList>
    </citation>
    <scope>NUCLEOTIDE SEQUENCE [LARGE SCALE GENOMIC DNA]</scope>
    <source>
        <tissue evidence="2">Whole</tissue>
    </source>
</reference>
<name>A0A0J7K939_LASNI</name>